<accession>A0ABN0U6K1</accession>
<dbReference type="EMBL" id="BAAAFO010000001">
    <property type="protein sequence ID" value="GAA0240309.1"/>
    <property type="molecule type" value="Genomic_DNA"/>
</dbReference>
<dbReference type="PANTHER" id="PTHR30069:SF46">
    <property type="entry name" value="OAR PROTEIN"/>
    <property type="match status" value="1"/>
</dbReference>
<evidence type="ECO:0000259" key="9">
    <source>
        <dbReference type="Pfam" id="PF25183"/>
    </source>
</evidence>
<dbReference type="PANTHER" id="PTHR30069">
    <property type="entry name" value="TONB-DEPENDENT OUTER MEMBRANE RECEPTOR"/>
    <property type="match status" value="1"/>
</dbReference>
<organism evidence="10 11">
    <name type="scientific">Rhodanobacter caeni</name>
    <dbReference type="NCBI Taxonomy" id="657654"/>
    <lineage>
        <taxon>Bacteria</taxon>
        <taxon>Pseudomonadati</taxon>
        <taxon>Pseudomonadota</taxon>
        <taxon>Gammaproteobacteria</taxon>
        <taxon>Lysobacterales</taxon>
        <taxon>Rhodanobacteraceae</taxon>
        <taxon>Rhodanobacter</taxon>
    </lineage>
</organism>
<sequence length="1088" mass="118705">MNNPMRTKILPLAIASLLAASAPAMAQVTSSAISGRVLDNAGQPVAGATVQIVHEPTGTTKITTTDASGRYSAQGMRVGGPFDVTASKAGLTQGEQDQVYLQLGQETTVNLTMSAEQAQGVQDLSAVTVSASALMQTFTPDNKGLSTNLSEKQLQATPQADRSISDIARLDPRITVTDQGSGAISANGQNTRYNNISVDGVSQGDPFGLNANGLPYQGSPISPDTIAEYNISTANFDTTSDSVGASINAVTKSGSNDFHGSVYYAYRNASHLVGDAGYLDRDDPNYHYKGYGIDATKGVTLGGPIVKDKLFFFVSAEKQKTTGVGSSSNVAYDPSLGDGPSTGNAVSPGDIERIRNIATGYGLDPGDVAGGTTDLTDDRYLVKLDWNISNNHRASFTYQRTKESYPKVNGNGNSSVGLSSYWYTTNSLTENSVIHLFDDWSDNFSTEAKIGFQQFSQLAGGPKDQPAIQVHTDSFNSPSVNLGEDQYRHYNEINTRRWTAFFAGTYYAGDHTIKGGVAFEQDQIYNLFGRTEFGSYVFNSIADFAAGRGNYDSYELYQPAGNRAIGDIAAKWTYRQYSPFLQDTWQVNDNLSVMYGVRVDIPYSDHKPPYNAAAETAFGYPNNYAVGSSNRVVEPRLSFNYNFNGDRMMQLRGGVGLFQTNPPTVWMTNPYQNNGLTLVDYKYGYGSHCDAKPDFSPDAHNQKIDDSPGCAVAGPVDTIAKDFRLPTVWKAALALDRELPWWDMIASAEYQHIQVRNAILYKAINLGTPSGYLPDGREQYWTTPGATKGPNNGANPAFSTASTLLTNTHKGKADSFTLSLRKPFSENFFGNASFTLSHSTEVNSGGSSQAFSSYQYVPRVNPNGSENAISAYNIPRSLKLSLTWQHKFFGDYNTQISALYLGHDGLPYSWVYSGDANGDGISYYDLAYIPKVDDALIGAYLDSKGKPASAQLVQQFQDYITNDKYLNAHRGDIAGRNASHLPWSNELDVSFVQELPGLFEDNKGEVRLDVYNFLNLLNKDWGSVPYIQYQTRNLAGYNGVVDGKYVYKLPTDKNGNYQATPIGVYEAGQNPTRVVSRWSAMITLRYTF</sequence>
<evidence type="ECO:0000313" key="10">
    <source>
        <dbReference type="EMBL" id="GAA0240309.1"/>
    </source>
</evidence>
<keyword evidence="8" id="KW-0732">Signal</keyword>
<dbReference type="Gene3D" id="2.60.40.1120">
    <property type="entry name" value="Carboxypeptidase-like, regulatory domain"/>
    <property type="match status" value="1"/>
</dbReference>
<reference evidence="10 11" key="1">
    <citation type="journal article" date="2019" name="Int. J. Syst. Evol. Microbiol.">
        <title>The Global Catalogue of Microorganisms (GCM) 10K type strain sequencing project: providing services to taxonomists for standard genome sequencing and annotation.</title>
        <authorList>
            <consortium name="The Broad Institute Genomics Platform"/>
            <consortium name="The Broad Institute Genome Sequencing Center for Infectious Disease"/>
            <person name="Wu L."/>
            <person name="Ma J."/>
        </authorList>
    </citation>
    <scope>NUCLEOTIDE SEQUENCE [LARGE SCALE GENOMIC DNA]</scope>
    <source>
        <strain evidence="10 11">JCM 16242</strain>
    </source>
</reference>
<evidence type="ECO:0000256" key="6">
    <source>
        <dbReference type="ARBA" id="ARBA00023237"/>
    </source>
</evidence>
<dbReference type="Pfam" id="PF13620">
    <property type="entry name" value="CarboxypepD_reg"/>
    <property type="match status" value="1"/>
</dbReference>
<feature type="chain" id="PRO_5046139545" evidence="8">
    <location>
        <begin position="27"/>
        <end position="1088"/>
    </location>
</feature>
<dbReference type="InterPro" id="IPR057601">
    <property type="entry name" value="Oar-like_b-barrel"/>
</dbReference>
<evidence type="ECO:0000256" key="8">
    <source>
        <dbReference type="SAM" id="SignalP"/>
    </source>
</evidence>
<keyword evidence="4" id="KW-0812">Transmembrane</keyword>
<feature type="signal peptide" evidence="8">
    <location>
        <begin position="1"/>
        <end position="26"/>
    </location>
</feature>
<protein>
    <submittedName>
        <fullName evidence="10">TonB-dependent receptor</fullName>
    </submittedName>
</protein>
<keyword evidence="6" id="KW-0998">Cell outer membrane</keyword>
<evidence type="ECO:0000256" key="5">
    <source>
        <dbReference type="ARBA" id="ARBA00023136"/>
    </source>
</evidence>
<gene>
    <name evidence="10" type="ORF">GCM10009126_02420</name>
</gene>
<evidence type="ECO:0000256" key="7">
    <source>
        <dbReference type="SAM" id="MobiDB-lite"/>
    </source>
</evidence>
<feature type="domain" description="TonB-dependent transporter Oar-like beta-barrel" evidence="9">
    <location>
        <begin position="250"/>
        <end position="1017"/>
    </location>
</feature>
<keyword evidence="3" id="KW-1134">Transmembrane beta strand</keyword>
<dbReference type="SUPFAM" id="SSF56935">
    <property type="entry name" value="Porins"/>
    <property type="match status" value="1"/>
</dbReference>
<dbReference type="Pfam" id="PF25183">
    <property type="entry name" value="OMP_b-brl_4"/>
    <property type="match status" value="1"/>
</dbReference>
<comment type="subcellular location">
    <subcellularLocation>
        <location evidence="1">Cell outer membrane</location>
        <topology evidence="1">Multi-pass membrane protein</topology>
    </subcellularLocation>
</comment>
<dbReference type="Gene3D" id="2.40.170.20">
    <property type="entry name" value="TonB-dependent receptor, beta-barrel domain"/>
    <property type="match status" value="1"/>
</dbReference>
<keyword evidence="11" id="KW-1185">Reference proteome</keyword>
<evidence type="ECO:0000256" key="1">
    <source>
        <dbReference type="ARBA" id="ARBA00004571"/>
    </source>
</evidence>
<evidence type="ECO:0000256" key="2">
    <source>
        <dbReference type="ARBA" id="ARBA00022448"/>
    </source>
</evidence>
<comment type="caution">
    <text evidence="10">The sequence shown here is derived from an EMBL/GenBank/DDBJ whole genome shotgun (WGS) entry which is preliminary data.</text>
</comment>
<dbReference type="Proteomes" id="UP001500657">
    <property type="component" value="Unassembled WGS sequence"/>
</dbReference>
<feature type="region of interest" description="Disordered" evidence="7">
    <location>
        <begin position="324"/>
        <end position="349"/>
    </location>
</feature>
<evidence type="ECO:0000313" key="11">
    <source>
        <dbReference type="Proteomes" id="UP001500657"/>
    </source>
</evidence>
<dbReference type="InterPro" id="IPR039426">
    <property type="entry name" value="TonB-dep_rcpt-like"/>
</dbReference>
<keyword evidence="5" id="KW-0472">Membrane</keyword>
<keyword evidence="2" id="KW-0813">Transport</keyword>
<name>A0ABN0U6K1_9GAMM</name>
<evidence type="ECO:0000256" key="4">
    <source>
        <dbReference type="ARBA" id="ARBA00022692"/>
    </source>
</evidence>
<evidence type="ECO:0000256" key="3">
    <source>
        <dbReference type="ARBA" id="ARBA00022452"/>
    </source>
</evidence>
<keyword evidence="10" id="KW-0675">Receptor</keyword>
<dbReference type="InterPro" id="IPR008969">
    <property type="entry name" value="CarboxyPept-like_regulatory"/>
</dbReference>
<proteinExistence type="predicted"/>
<dbReference type="InterPro" id="IPR036942">
    <property type="entry name" value="Beta-barrel_TonB_sf"/>
</dbReference>
<dbReference type="SUPFAM" id="SSF49464">
    <property type="entry name" value="Carboxypeptidase regulatory domain-like"/>
    <property type="match status" value="1"/>
</dbReference>
<dbReference type="RefSeq" id="WP_343879364.1">
    <property type="nucleotide sequence ID" value="NZ_BAAAFO010000001.1"/>
</dbReference>